<proteinExistence type="predicted"/>
<reference evidence="1" key="1">
    <citation type="submission" date="2023-08" db="EMBL/GenBank/DDBJ databases">
        <authorList>
            <person name="Audoor S."/>
            <person name="Bilcke G."/>
        </authorList>
    </citation>
    <scope>NUCLEOTIDE SEQUENCE</scope>
</reference>
<dbReference type="EMBL" id="CAKOGP040001874">
    <property type="protein sequence ID" value="CAJ1955012.1"/>
    <property type="molecule type" value="Genomic_DNA"/>
</dbReference>
<evidence type="ECO:0000313" key="2">
    <source>
        <dbReference type="Proteomes" id="UP001295423"/>
    </source>
</evidence>
<dbReference type="AlphaFoldDB" id="A0AAD2JJ42"/>
<organism evidence="1 2">
    <name type="scientific">Cylindrotheca closterium</name>
    <dbReference type="NCBI Taxonomy" id="2856"/>
    <lineage>
        <taxon>Eukaryota</taxon>
        <taxon>Sar</taxon>
        <taxon>Stramenopiles</taxon>
        <taxon>Ochrophyta</taxon>
        <taxon>Bacillariophyta</taxon>
        <taxon>Bacillariophyceae</taxon>
        <taxon>Bacillariophycidae</taxon>
        <taxon>Bacillariales</taxon>
        <taxon>Bacillariaceae</taxon>
        <taxon>Cylindrotheca</taxon>
    </lineage>
</organism>
<protein>
    <submittedName>
        <fullName evidence="1">Uncharacterized protein</fullName>
    </submittedName>
</protein>
<gene>
    <name evidence="1" type="ORF">CYCCA115_LOCUS15544</name>
</gene>
<sequence>MVCGWRSNERATHISCRGRLCHDGHTTDGDLVGLIACWHRDLRRVLNLLRVGACSRASRCHRLLEGSFEVV</sequence>
<accession>A0AAD2JJ42</accession>
<dbReference type="Proteomes" id="UP001295423">
    <property type="component" value="Unassembled WGS sequence"/>
</dbReference>
<name>A0AAD2JJ42_9STRA</name>
<evidence type="ECO:0000313" key="1">
    <source>
        <dbReference type="EMBL" id="CAJ1955012.1"/>
    </source>
</evidence>
<keyword evidence="2" id="KW-1185">Reference proteome</keyword>
<comment type="caution">
    <text evidence="1">The sequence shown here is derived from an EMBL/GenBank/DDBJ whole genome shotgun (WGS) entry which is preliminary data.</text>
</comment>